<comment type="catalytic activity">
    <reaction evidence="11">
        <text>tRNA(Lys) + L-lysine + ATP = L-lysyl-tRNA(Lys) + AMP + diphosphate</text>
        <dbReference type="Rhea" id="RHEA:20792"/>
        <dbReference type="Rhea" id="RHEA-COMP:9696"/>
        <dbReference type="Rhea" id="RHEA-COMP:9697"/>
        <dbReference type="ChEBI" id="CHEBI:30616"/>
        <dbReference type="ChEBI" id="CHEBI:32551"/>
        <dbReference type="ChEBI" id="CHEBI:33019"/>
        <dbReference type="ChEBI" id="CHEBI:78442"/>
        <dbReference type="ChEBI" id="CHEBI:78529"/>
        <dbReference type="ChEBI" id="CHEBI:456215"/>
        <dbReference type="EC" id="6.1.1.6"/>
    </reaction>
</comment>
<dbReference type="NCBIfam" id="TIGR00499">
    <property type="entry name" value="lysS_bact"/>
    <property type="match status" value="1"/>
</dbReference>
<dbReference type="AlphaFoldDB" id="A0A6C0H0F1"/>
<feature type="domain" description="Aminoacyl-transfer RNA synthetases class-II family profile" evidence="12">
    <location>
        <begin position="171"/>
        <end position="498"/>
    </location>
</feature>
<keyword evidence="9" id="KW-0030">Aminoacyl-tRNA synthetase</keyword>
<dbReference type="PROSITE" id="PS50862">
    <property type="entry name" value="AA_TRNA_LIGASE_II"/>
    <property type="match status" value="1"/>
</dbReference>
<accession>A0A6C0H0F1</accession>
<dbReference type="EC" id="6.1.1.6" evidence="3"/>
<evidence type="ECO:0000259" key="12">
    <source>
        <dbReference type="PROSITE" id="PS50862"/>
    </source>
</evidence>
<evidence type="ECO:0000313" key="13">
    <source>
        <dbReference type="EMBL" id="QHT73860.1"/>
    </source>
</evidence>
<evidence type="ECO:0000256" key="6">
    <source>
        <dbReference type="ARBA" id="ARBA00022741"/>
    </source>
</evidence>
<comment type="similarity">
    <text evidence="2">Belongs to the class-II aminoacyl-tRNA synthetase family.</text>
</comment>
<dbReference type="CDD" id="cd00775">
    <property type="entry name" value="LysRS_core"/>
    <property type="match status" value="1"/>
</dbReference>
<dbReference type="InterPro" id="IPR044136">
    <property type="entry name" value="Lys-tRNA-ligase_II_N"/>
</dbReference>
<evidence type="ECO:0000256" key="2">
    <source>
        <dbReference type="ARBA" id="ARBA00008226"/>
    </source>
</evidence>
<organism evidence="13">
    <name type="scientific">viral metagenome</name>
    <dbReference type="NCBI Taxonomy" id="1070528"/>
    <lineage>
        <taxon>unclassified sequences</taxon>
        <taxon>metagenomes</taxon>
        <taxon>organismal metagenomes</taxon>
    </lineage>
</organism>
<evidence type="ECO:0000256" key="4">
    <source>
        <dbReference type="ARBA" id="ARBA00022490"/>
    </source>
</evidence>
<keyword evidence="6" id="KW-0547">Nucleotide-binding</keyword>
<dbReference type="PIRSF" id="PIRSF039101">
    <property type="entry name" value="LysRS2"/>
    <property type="match status" value="1"/>
</dbReference>
<evidence type="ECO:0000256" key="1">
    <source>
        <dbReference type="ARBA" id="ARBA00004496"/>
    </source>
</evidence>
<dbReference type="InterPro" id="IPR018149">
    <property type="entry name" value="Lys-tRNA-synth_II_C"/>
</dbReference>
<dbReference type="EMBL" id="MN739833">
    <property type="protein sequence ID" value="QHT73860.1"/>
    <property type="molecule type" value="Genomic_DNA"/>
</dbReference>
<dbReference type="CDD" id="cd04322">
    <property type="entry name" value="LysRS_N"/>
    <property type="match status" value="1"/>
</dbReference>
<keyword evidence="4" id="KW-0963">Cytoplasm</keyword>
<evidence type="ECO:0000256" key="9">
    <source>
        <dbReference type="ARBA" id="ARBA00023146"/>
    </source>
</evidence>
<keyword evidence="7" id="KW-0067">ATP-binding</keyword>
<keyword evidence="5" id="KW-0436">Ligase</keyword>
<dbReference type="GO" id="GO:0004824">
    <property type="term" value="F:lysine-tRNA ligase activity"/>
    <property type="evidence" value="ECO:0007669"/>
    <property type="project" value="UniProtKB-EC"/>
</dbReference>
<evidence type="ECO:0000256" key="8">
    <source>
        <dbReference type="ARBA" id="ARBA00022917"/>
    </source>
</evidence>
<dbReference type="InterPro" id="IPR004364">
    <property type="entry name" value="Aa-tRNA-synt_II"/>
</dbReference>
<dbReference type="FunFam" id="3.30.930.10:FF:000238">
    <property type="entry name" value="Lysine--tRNA ligase"/>
    <property type="match status" value="1"/>
</dbReference>
<comment type="subcellular location">
    <subcellularLocation>
        <location evidence="1">Cytoplasm</location>
    </subcellularLocation>
</comment>
<dbReference type="Pfam" id="PF00152">
    <property type="entry name" value="tRNA-synt_2"/>
    <property type="match status" value="1"/>
</dbReference>
<reference evidence="13" key="1">
    <citation type="journal article" date="2020" name="Nature">
        <title>Giant virus diversity and host interactions through global metagenomics.</title>
        <authorList>
            <person name="Schulz F."/>
            <person name="Roux S."/>
            <person name="Paez-Espino D."/>
            <person name="Jungbluth S."/>
            <person name="Walsh D.A."/>
            <person name="Denef V.J."/>
            <person name="McMahon K.D."/>
            <person name="Konstantinidis K.T."/>
            <person name="Eloe-Fadrosh E.A."/>
            <person name="Kyrpides N.C."/>
            <person name="Woyke T."/>
        </authorList>
    </citation>
    <scope>NUCLEOTIDE SEQUENCE</scope>
    <source>
        <strain evidence="13">GVMAG-M-3300023179-4</strain>
    </source>
</reference>
<dbReference type="HAMAP" id="MF_00252">
    <property type="entry name" value="Lys_tRNA_synth_class2"/>
    <property type="match status" value="1"/>
</dbReference>
<dbReference type="SUPFAM" id="SSF55681">
    <property type="entry name" value="Class II aaRS and biotin synthetases"/>
    <property type="match status" value="1"/>
</dbReference>
<dbReference type="Gene3D" id="2.40.50.140">
    <property type="entry name" value="Nucleic acid-binding proteins"/>
    <property type="match status" value="1"/>
</dbReference>
<dbReference type="GO" id="GO:0005524">
    <property type="term" value="F:ATP binding"/>
    <property type="evidence" value="ECO:0007669"/>
    <property type="project" value="UniProtKB-KW"/>
</dbReference>
<dbReference type="GO" id="GO:0000049">
    <property type="term" value="F:tRNA binding"/>
    <property type="evidence" value="ECO:0007669"/>
    <property type="project" value="TreeGrafter"/>
</dbReference>
<dbReference type="PANTHER" id="PTHR42918:SF9">
    <property type="entry name" value="LYSINE--TRNA LIGASE"/>
    <property type="match status" value="1"/>
</dbReference>
<sequence>MQTRYNQIESLGLSAYPHIYDSLFNYDEFQKYQSLENGEKKKNIFFKGVGRIMLKREASKKLYFYKLIIDGNDVQICSNLGDYQTDGKQILKDSEEFIWNKNVSLGDIVGFNGFIGKTDKGELTVFTIEGKILAPCLHIIPKEHFGVSDPEIRYNQRYLDLFLSKDIRNIFKTRSKIIKTMRDIFDEEGFMEVETPILANSYGGANAKPFKTYLNDLKQDMYLRIAPELYLKQLIIGGFNKVFEIGKQFRNESLDLTHNVEFTSVETYWSPADYNNMLFLCEKLISEIVFKIFGKYTVSYTYNNKELELNFTPPFKRVDILSELQRKTGYKFTNLESEETRLELISLCEKFEVKFPPPYTTPRILDKLIGEFIEVDCIQPTFLMHHPIIMSPLAKPHREDSNLSERFELFVLTKEIANAYTELNSPFIQKQNFIKQMKDKTGGDEEAQIPDDDFVKALEYGLPPTGGLGIGIDRLVMFLTNQQNIREVLLFNIRNNKN</sequence>
<dbReference type="PANTHER" id="PTHR42918">
    <property type="entry name" value="LYSYL-TRNA SYNTHETASE"/>
    <property type="match status" value="1"/>
</dbReference>
<dbReference type="InterPro" id="IPR034762">
    <property type="entry name" value="Lys-tRNA-ligase_II_bac/euk"/>
</dbReference>
<dbReference type="InterPro" id="IPR012340">
    <property type="entry name" value="NA-bd_OB-fold"/>
</dbReference>
<dbReference type="InterPro" id="IPR006195">
    <property type="entry name" value="aa-tRNA-synth_II"/>
</dbReference>
<evidence type="ECO:0000256" key="5">
    <source>
        <dbReference type="ARBA" id="ARBA00022598"/>
    </source>
</evidence>
<dbReference type="PRINTS" id="PR00982">
    <property type="entry name" value="TRNASYNTHLYS"/>
</dbReference>
<proteinExistence type="inferred from homology"/>
<dbReference type="NCBIfam" id="NF001756">
    <property type="entry name" value="PRK00484.1"/>
    <property type="match status" value="1"/>
</dbReference>
<name>A0A6C0H0F1_9ZZZZ</name>
<evidence type="ECO:0000256" key="3">
    <source>
        <dbReference type="ARBA" id="ARBA00013166"/>
    </source>
</evidence>
<dbReference type="Gene3D" id="3.30.930.10">
    <property type="entry name" value="Bira Bifunctional Protein, Domain 2"/>
    <property type="match status" value="1"/>
</dbReference>
<evidence type="ECO:0000256" key="10">
    <source>
        <dbReference type="ARBA" id="ARBA00030563"/>
    </source>
</evidence>
<dbReference type="GO" id="GO:0005829">
    <property type="term" value="C:cytosol"/>
    <property type="evidence" value="ECO:0007669"/>
    <property type="project" value="TreeGrafter"/>
</dbReference>
<protein>
    <recommendedName>
        <fullName evidence="3">lysine--tRNA ligase</fullName>
        <ecNumber evidence="3">6.1.1.6</ecNumber>
    </recommendedName>
    <alternativeName>
        <fullName evidence="10">Lysyl-tRNA synthetase</fullName>
    </alternativeName>
</protein>
<dbReference type="InterPro" id="IPR002313">
    <property type="entry name" value="Lys-tRNA-ligase_II"/>
</dbReference>
<evidence type="ECO:0000256" key="7">
    <source>
        <dbReference type="ARBA" id="ARBA00022840"/>
    </source>
</evidence>
<keyword evidence="8" id="KW-0648">Protein biosynthesis</keyword>
<dbReference type="SUPFAM" id="SSF50249">
    <property type="entry name" value="Nucleic acid-binding proteins"/>
    <property type="match status" value="1"/>
</dbReference>
<dbReference type="InterPro" id="IPR045864">
    <property type="entry name" value="aa-tRNA-synth_II/BPL/LPL"/>
</dbReference>
<dbReference type="GO" id="GO:0006430">
    <property type="term" value="P:lysyl-tRNA aminoacylation"/>
    <property type="evidence" value="ECO:0007669"/>
    <property type="project" value="InterPro"/>
</dbReference>
<evidence type="ECO:0000256" key="11">
    <source>
        <dbReference type="ARBA" id="ARBA00048573"/>
    </source>
</evidence>